<sequence>MNSFQIPPRVKLDDLILGARFFISGQKGCGKTALLLFVRNKLTENGANTNTVLFKTGISEAERAKLATGGDFEIIRIGNDISVQYDYTTNWLWFIYKNLLRLLNIDDVISNKEVADDLKRLIGVYNETRPTSFSDLSISKIKAAAKAGIKTGIFTGQINAEVQAIHDENDDRKPIEIIEIIEKYLCDVQLKTRKRCALFFDELELFWNRPDQRERDLFLIRDLLQSVARVNRALGAKSASFVVYASVRSEVLEEVNRVGPEIVRDINDFGVSVSWNVKGTSENQPILNIVSAKINNSEIENDEIPSDNVWDVYFNEKLHGKNIKDYLLDTSMFKPRNIINMLNLAKKYDPENSFFTKESFEETSIEFSQAVWREIEEELLGSYDSRKISNLKAILTGFSPSFTVIDLEARVQKLKKTDPSLANGFNTRPEIVDICRALYRVGAAGNFFNVKTESGLLRKRDRWSFRDMGEPTIDEKFIIHASLRKVFQIPN</sequence>
<accession>A0A560H298</accession>
<dbReference type="Proteomes" id="UP000315751">
    <property type="component" value="Unassembled WGS sequence"/>
</dbReference>
<dbReference type="InterPro" id="IPR059206">
    <property type="entry name" value="Sll1717-like"/>
</dbReference>
<dbReference type="NCBIfam" id="NF047389">
    <property type="entry name" value="ATPase_Sll1717"/>
    <property type="match status" value="1"/>
</dbReference>
<keyword evidence="2" id="KW-1185">Reference proteome</keyword>
<dbReference type="SUPFAM" id="SSF52540">
    <property type="entry name" value="P-loop containing nucleoside triphosphate hydrolases"/>
    <property type="match status" value="1"/>
</dbReference>
<dbReference type="EMBL" id="VITR01000009">
    <property type="protein sequence ID" value="TWB40432.1"/>
    <property type="molecule type" value="Genomic_DNA"/>
</dbReference>
<dbReference type="InterPro" id="IPR027417">
    <property type="entry name" value="P-loop_NTPase"/>
</dbReference>
<evidence type="ECO:0000313" key="1">
    <source>
        <dbReference type="EMBL" id="TWB40432.1"/>
    </source>
</evidence>
<evidence type="ECO:0000313" key="2">
    <source>
        <dbReference type="Proteomes" id="UP000315751"/>
    </source>
</evidence>
<dbReference type="Gene3D" id="3.40.50.300">
    <property type="entry name" value="P-loop containing nucleotide triphosphate hydrolases"/>
    <property type="match status" value="1"/>
</dbReference>
<comment type="caution">
    <text evidence="1">The sequence shown here is derived from an EMBL/GenBank/DDBJ whole genome shotgun (WGS) entry which is preliminary data.</text>
</comment>
<organism evidence="1 2">
    <name type="scientific">Nitrospirillum amazonense</name>
    <dbReference type="NCBI Taxonomy" id="28077"/>
    <lineage>
        <taxon>Bacteria</taxon>
        <taxon>Pseudomonadati</taxon>
        <taxon>Pseudomonadota</taxon>
        <taxon>Alphaproteobacteria</taxon>
        <taxon>Rhodospirillales</taxon>
        <taxon>Azospirillaceae</taxon>
        <taxon>Nitrospirillum</taxon>
    </lineage>
</organism>
<protein>
    <submittedName>
        <fullName evidence="1">Uncharacterized protein</fullName>
    </submittedName>
</protein>
<reference evidence="1 2" key="1">
    <citation type="submission" date="2019-06" db="EMBL/GenBank/DDBJ databases">
        <title>Genomic Encyclopedia of Type Strains, Phase IV (KMG-V): Genome sequencing to study the core and pangenomes of soil and plant-associated prokaryotes.</title>
        <authorList>
            <person name="Whitman W."/>
        </authorList>
    </citation>
    <scope>NUCLEOTIDE SEQUENCE [LARGE SCALE GENOMIC DNA]</scope>
    <source>
        <strain evidence="1 2">BR 11622</strain>
    </source>
</reference>
<name>A0A560H298_9PROT</name>
<proteinExistence type="predicted"/>
<dbReference type="AlphaFoldDB" id="A0A560H298"/>
<gene>
    <name evidence="1" type="ORF">FBZ90_10935</name>
</gene>